<dbReference type="InterPro" id="IPR001131">
    <property type="entry name" value="Peptidase_M24B_aminopep-P_CS"/>
</dbReference>
<dbReference type="GO" id="GO:0070006">
    <property type="term" value="F:metalloaminopeptidase activity"/>
    <property type="evidence" value="ECO:0007669"/>
    <property type="project" value="InterPro"/>
</dbReference>
<dbReference type="InterPro" id="IPR007865">
    <property type="entry name" value="Aminopep_P_N"/>
</dbReference>
<keyword evidence="5" id="KW-0645">Protease</keyword>
<keyword evidence="8" id="KW-0482">Metalloprotease</keyword>
<dbReference type="GO" id="GO:0006508">
    <property type="term" value="P:proteolysis"/>
    <property type="evidence" value="ECO:0007669"/>
    <property type="project" value="UniProtKB-KW"/>
</dbReference>
<comment type="caution">
    <text evidence="14">The sequence shown here is derived from an EMBL/GenBank/DDBJ whole genome shotgun (WGS) entry which is preliminary data.</text>
</comment>
<evidence type="ECO:0000313" key="15">
    <source>
        <dbReference type="Proteomes" id="UP000275281"/>
    </source>
</evidence>
<proteinExistence type="inferred from homology"/>
<dbReference type="EC" id="3.4.11.9" evidence="4"/>
<gene>
    <name evidence="14" type="ORF">DRW07_00800</name>
</gene>
<dbReference type="PROSITE" id="PS00491">
    <property type="entry name" value="PROLINE_PEPTIDASE"/>
    <property type="match status" value="1"/>
</dbReference>
<dbReference type="Gene3D" id="3.90.230.10">
    <property type="entry name" value="Creatinase/methionine aminopeptidase superfamily"/>
    <property type="match status" value="1"/>
</dbReference>
<dbReference type="InterPro" id="IPR029149">
    <property type="entry name" value="Creatin/AminoP/Spt16_N"/>
</dbReference>
<keyword evidence="15" id="KW-1185">Reference proteome</keyword>
<evidence type="ECO:0000256" key="10">
    <source>
        <dbReference type="ARBA" id="ARBA00069363"/>
    </source>
</evidence>
<evidence type="ECO:0000313" key="14">
    <source>
        <dbReference type="EMBL" id="RPJ67985.1"/>
    </source>
</evidence>
<comment type="cofactor">
    <cofactor evidence="2">
        <name>Mn(2+)</name>
        <dbReference type="ChEBI" id="CHEBI:29035"/>
    </cofactor>
</comment>
<feature type="domain" description="Aminopeptidase P N-terminal" evidence="13">
    <location>
        <begin position="2"/>
        <end position="138"/>
    </location>
</feature>
<dbReference type="PANTHER" id="PTHR43226">
    <property type="entry name" value="XAA-PRO AMINOPEPTIDASE 3"/>
    <property type="match status" value="1"/>
</dbReference>
<evidence type="ECO:0000256" key="11">
    <source>
        <dbReference type="ARBA" id="ARBA00075356"/>
    </source>
</evidence>
<keyword evidence="14" id="KW-0031">Aminopeptidase</keyword>
<comment type="catalytic activity">
    <reaction evidence="1">
        <text>Release of any N-terminal amino acid, including proline, that is linked to proline, even from a dipeptide or tripeptide.</text>
        <dbReference type="EC" id="3.4.11.9"/>
    </reaction>
</comment>
<evidence type="ECO:0000256" key="3">
    <source>
        <dbReference type="ARBA" id="ARBA00008766"/>
    </source>
</evidence>
<keyword evidence="7 14" id="KW-0378">Hydrolase</keyword>
<evidence type="ECO:0000256" key="2">
    <source>
        <dbReference type="ARBA" id="ARBA00001936"/>
    </source>
</evidence>
<keyword evidence="6" id="KW-0479">Metal-binding</keyword>
<dbReference type="OrthoDB" id="9806388at2"/>
<dbReference type="InterPro" id="IPR000994">
    <property type="entry name" value="Pept_M24"/>
</dbReference>
<dbReference type="InterPro" id="IPR036005">
    <property type="entry name" value="Creatinase/aminopeptidase-like"/>
</dbReference>
<evidence type="ECO:0000256" key="6">
    <source>
        <dbReference type="ARBA" id="ARBA00022723"/>
    </source>
</evidence>
<organism evidence="14 15">
    <name type="scientific">Alteromonas sediminis</name>
    <dbReference type="NCBI Taxonomy" id="2259342"/>
    <lineage>
        <taxon>Bacteria</taxon>
        <taxon>Pseudomonadati</taxon>
        <taxon>Pseudomonadota</taxon>
        <taxon>Gammaproteobacteria</taxon>
        <taxon>Alteromonadales</taxon>
        <taxon>Alteromonadaceae</taxon>
        <taxon>Alteromonas/Salinimonas group</taxon>
        <taxon>Alteromonas</taxon>
    </lineage>
</organism>
<dbReference type="AlphaFoldDB" id="A0A3N5YE95"/>
<dbReference type="RefSeq" id="WP_124025987.1">
    <property type="nucleotide sequence ID" value="NZ_JBHRSN010000005.1"/>
</dbReference>
<dbReference type="SMART" id="SM01011">
    <property type="entry name" value="AMP_N"/>
    <property type="match status" value="1"/>
</dbReference>
<dbReference type="EMBL" id="RPOK01000001">
    <property type="protein sequence ID" value="RPJ67985.1"/>
    <property type="molecule type" value="Genomic_DNA"/>
</dbReference>
<evidence type="ECO:0000256" key="12">
    <source>
        <dbReference type="ARBA" id="ARBA00081411"/>
    </source>
</evidence>
<evidence type="ECO:0000256" key="1">
    <source>
        <dbReference type="ARBA" id="ARBA00001424"/>
    </source>
</evidence>
<dbReference type="SUPFAM" id="SSF55920">
    <property type="entry name" value="Creatinase/aminopeptidase"/>
    <property type="match status" value="1"/>
</dbReference>
<dbReference type="SUPFAM" id="SSF53092">
    <property type="entry name" value="Creatinase/prolidase N-terminal domain"/>
    <property type="match status" value="1"/>
</dbReference>
<evidence type="ECO:0000259" key="13">
    <source>
        <dbReference type="SMART" id="SM01011"/>
    </source>
</evidence>
<evidence type="ECO:0000256" key="5">
    <source>
        <dbReference type="ARBA" id="ARBA00022670"/>
    </source>
</evidence>
<evidence type="ECO:0000256" key="4">
    <source>
        <dbReference type="ARBA" id="ARBA00012574"/>
    </source>
</evidence>
<evidence type="ECO:0000256" key="7">
    <source>
        <dbReference type="ARBA" id="ARBA00022801"/>
    </source>
</evidence>
<dbReference type="NCBIfam" id="NF008131">
    <property type="entry name" value="PRK10879.1"/>
    <property type="match status" value="1"/>
</dbReference>
<accession>A0A3N5YE95</accession>
<dbReference type="PANTHER" id="PTHR43226:SF4">
    <property type="entry name" value="XAA-PRO AMINOPEPTIDASE 3"/>
    <property type="match status" value="1"/>
</dbReference>
<reference evidence="14 15" key="1">
    <citation type="submission" date="2018-11" db="EMBL/GenBank/DDBJ databases">
        <authorList>
            <person name="Ye M.-Q."/>
            <person name="Du Z.-J."/>
        </authorList>
    </citation>
    <scope>NUCLEOTIDE SEQUENCE [LARGE SCALE GENOMIC DNA]</scope>
    <source>
        <strain evidence="14 15">U0105</strain>
    </source>
</reference>
<protein>
    <recommendedName>
        <fullName evidence="10">Xaa-Pro aminopeptidase</fullName>
        <ecNumber evidence="4">3.4.11.9</ecNumber>
    </recommendedName>
    <alternativeName>
        <fullName evidence="11">Aminopeptidase P II</fullName>
    </alternativeName>
    <alternativeName>
        <fullName evidence="12">X-Pro aminopeptidase</fullName>
    </alternativeName>
</protein>
<keyword evidence="9" id="KW-0464">Manganese</keyword>
<comment type="similarity">
    <text evidence="3">Belongs to the peptidase M24B family.</text>
</comment>
<dbReference type="CDD" id="cd01087">
    <property type="entry name" value="Prolidase"/>
    <property type="match status" value="1"/>
</dbReference>
<dbReference type="PRINTS" id="PR00599">
    <property type="entry name" value="MAPEPTIDASE"/>
</dbReference>
<evidence type="ECO:0000256" key="9">
    <source>
        <dbReference type="ARBA" id="ARBA00023211"/>
    </source>
</evidence>
<dbReference type="Gene3D" id="3.40.350.10">
    <property type="entry name" value="Creatinase/prolidase N-terminal domain"/>
    <property type="match status" value="1"/>
</dbReference>
<dbReference type="Pfam" id="PF00557">
    <property type="entry name" value="Peptidase_M24"/>
    <property type="match status" value="1"/>
</dbReference>
<dbReference type="InterPro" id="IPR001714">
    <property type="entry name" value="Pept_M24_MAP"/>
</dbReference>
<dbReference type="FunFam" id="3.90.230.10:FF:000002">
    <property type="entry name" value="Xaa-Pro aminopeptidase 3"/>
    <property type="match status" value="1"/>
</dbReference>
<dbReference type="GO" id="GO:0030145">
    <property type="term" value="F:manganese ion binding"/>
    <property type="evidence" value="ECO:0007669"/>
    <property type="project" value="InterPro"/>
</dbReference>
<dbReference type="Proteomes" id="UP000275281">
    <property type="component" value="Unassembled WGS sequence"/>
</dbReference>
<dbReference type="InterPro" id="IPR052433">
    <property type="entry name" value="X-Pro_dipept-like"/>
</dbReference>
<name>A0A3N5YE95_9ALTE</name>
<sequence>MITQEEYVTRQSRLLAKCLPNSILIIRSASELTRSRDTEFPFRQDSDFFYLTGFNEPDSWLILSNRNDTDAPFRAMSVRPTDRHAEIWHGRRLGVDRAQESFMLDMCFSNDDLPEALLTLVDGHEHVYLSLGHHPQSDELVPDVVAQLKASRTAVAPTAFIDWQPIVHEMRLFKSCAEIAIMKQAAKISVEAHKRAMTASQPGKFEYQLAADMHHTFASQGALAPAYNTIVGSGENACILHYTENRDAMKDGDLVLIDAGAELDGYASDITRTFPINGTFSKAQKALYELVLQSQESALSLLVAGNTINDANEEVVEILTTGLVELGILSGEVNQLIADKAYRRFYMHGLGHWLGLDVHDVGDYKSQGKDRPLQPGMVLTVEPGLYIPDEEDIPDEYRGIGIRIEDNIVITANGNDIITEDAPKTIAAIESLMQGSE</sequence>
<evidence type="ECO:0000256" key="8">
    <source>
        <dbReference type="ARBA" id="ARBA00023049"/>
    </source>
</evidence>
<dbReference type="GO" id="GO:0005829">
    <property type="term" value="C:cytosol"/>
    <property type="evidence" value="ECO:0007669"/>
    <property type="project" value="TreeGrafter"/>
</dbReference>
<dbReference type="Pfam" id="PF05195">
    <property type="entry name" value="AMP_N"/>
    <property type="match status" value="1"/>
</dbReference>